<proteinExistence type="predicted"/>
<dbReference type="InterPro" id="IPR009057">
    <property type="entry name" value="Homeodomain-like_sf"/>
</dbReference>
<evidence type="ECO:0000313" key="5">
    <source>
        <dbReference type="EMBL" id="SIS83940.1"/>
    </source>
</evidence>
<dbReference type="Gene3D" id="1.10.10.60">
    <property type="entry name" value="Homeodomain-like"/>
    <property type="match status" value="1"/>
</dbReference>
<keyword evidence="2 5" id="KW-0238">DNA-binding</keyword>
<dbReference type="PANTHER" id="PTHR43280">
    <property type="entry name" value="ARAC-FAMILY TRANSCRIPTIONAL REGULATOR"/>
    <property type="match status" value="1"/>
</dbReference>
<dbReference type="Proteomes" id="UP000186917">
    <property type="component" value="Unassembled WGS sequence"/>
</dbReference>
<dbReference type="PROSITE" id="PS01124">
    <property type="entry name" value="HTH_ARAC_FAMILY_2"/>
    <property type="match status" value="1"/>
</dbReference>
<evidence type="ECO:0000256" key="3">
    <source>
        <dbReference type="ARBA" id="ARBA00023163"/>
    </source>
</evidence>
<dbReference type="STRING" id="477680.SAMN05421788_1011524"/>
<dbReference type="GO" id="GO:0043565">
    <property type="term" value="F:sequence-specific DNA binding"/>
    <property type="evidence" value="ECO:0007669"/>
    <property type="project" value="InterPro"/>
</dbReference>
<dbReference type="EMBL" id="FTOR01000001">
    <property type="protein sequence ID" value="SIS83940.1"/>
    <property type="molecule type" value="Genomic_DNA"/>
</dbReference>
<keyword evidence="1" id="KW-0805">Transcription regulation</keyword>
<dbReference type="AlphaFoldDB" id="A0A173MQZ6"/>
<dbReference type="KEGG" id="fln:FLA_6150"/>
<keyword evidence="6" id="KW-1185">Reference proteome</keyword>
<gene>
    <name evidence="5" type="ORF">SAMN05421788_1011524</name>
</gene>
<dbReference type="SMART" id="SM00342">
    <property type="entry name" value="HTH_ARAC"/>
    <property type="match status" value="1"/>
</dbReference>
<dbReference type="RefSeq" id="WP_076377167.1">
    <property type="nucleotide sequence ID" value="NZ_AP017422.1"/>
</dbReference>
<evidence type="ECO:0000256" key="2">
    <source>
        <dbReference type="ARBA" id="ARBA00023125"/>
    </source>
</evidence>
<organism evidence="5 6">
    <name type="scientific">Filimonas lacunae</name>
    <dbReference type="NCBI Taxonomy" id="477680"/>
    <lineage>
        <taxon>Bacteria</taxon>
        <taxon>Pseudomonadati</taxon>
        <taxon>Bacteroidota</taxon>
        <taxon>Chitinophagia</taxon>
        <taxon>Chitinophagales</taxon>
        <taxon>Chitinophagaceae</taxon>
        <taxon>Filimonas</taxon>
    </lineage>
</organism>
<dbReference type="InterPro" id="IPR018060">
    <property type="entry name" value="HTH_AraC"/>
</dbReference>
<keyword evidence="3" id="KW-0804">Transcription</keyword>
<sequence length="353" mass="40832">MNDLLTLRHWQKGTANNEIPAVLCRYVPEWPHSNTETLHYPFGHVITVSHTDNNTRYISRTTHLPHKPQTFTITIQHPAVICYIRVKGAASMQVQSEHIDAGNSTMRIGYLPEGEIAVMPETGLGISIMIDIATIISQYADQSYQVQQLLQHIRKNPQQLLTLPTIPLNYWQQGVVHLLLNIGKDMQHRPSLHTCTHQLVRLYLIAMNDDISASTQQKLNFEVLSGRKTKKTYLLPNTSESFQYSAIENYLLQHLKTHLKKEEVATAMNIGEKEFVRLFKDGYGKPYREGYLELRMQKAFEQVMHGQDKLYNIARSIGYQQQSAFGERFVEFFGFPPTLYKWPYIKIKKPLYK</sequence>
<dbReference type="GO" id="GO:0003700">
    <property type="term" value="F:DNA-binding transcription factor activity"/>
    <property type="evidence" value="ECO:0007669"/>
    <property type="project" value="InterPro"/>
</dbReference>
<name>A0A173MQZ6_9BACT</name>
<protein>
    <submittedName>
        <fullName evidence="5">AraC-type DNA-binding protein</fullName>
    </submittedName>
</protein>
<accession>A0A173MQZ6</accession>
<dbReference type="SUPFAM" id="SSF46689">
    <property type="entry name" value="Homeodomain-like"/>
    <property type="match status" value="1"/>
</dbReference>
<dbReference type="Pfam" id="PF12833">
    <property type="entry name" value="HTH_18"/>
    <property type="match status" value="1"/>
</dbReference>
<feature type="domain" description="HTH araC/xylS-type" evidence="4">
    <location>
        <begin position="245"/>
        <end position="343"/>
    </location>
</feature>
<dbReference type="PANTHER" id="PTHR43280:SF2">
    <property type="entry name" value="HTH-TYPE TRANSCRIPTIONAL REGULATOR EXSA"/>
    <property type="match status" value="1"/>
</dbReference>
<evidence type="ECO:0000256" key="1">
    <source>
        <dbReference type="ARBA" id="ARBA00023015"/>
    </source>
</evidence>
<evidence type="ECO:0000313" key="6">
    <source>
        <dbReference type="Proteomes" id="UP000186917"/>
    </source>
</evidence>
<evidence type="ECO:0000259" key="4">
    <source>
        <dbReference type="PROSITE" id="PS01124"/>
    </source>
</evidence>
<reference evidence="6" key="1">
    <citation type="submission" date="2017-01" db="EMBL/GenBank/DDBJ databases">
        <authorList>
            <person name="Varghese N."/>
            <person name="Submissions S."/>
        </authorList>
    </citation>
    <scope>NUCLEOTIDE SEQUENCE [LARGE SCALE GENOMIC DNA]</scope>
    <source>
        <strain evidence="6">DSM 21054</strain>
    </source>
</reference>
<dbReference type="OrthoDB" id="674167at2"/>